<keyword evidence="1" id="KW-0472">Membrane</keyword>
<feature type="transmembrane region" description="Helical" evidence="1">
    <location>
        <begin position="171"/>
        <end position="190"/>
    </location>
</feature>
<reference evidence="2 3" key="1">
    <citation type="submission" date="2020-10" db="EMBL/GenBank/DDBJ databases">
        <title>Identification of Nocardia species via Next-generation sequencing and recognition of intraspecies genetic diversity.</title>
        <authorList>
            <person name="Li P."/>
            <person name="Li P."/>
            <person name="Lu B."/>
        </authorList>
    </citation>
    <scope>NUCLEOTIDE SEQUENCE [LARGE SCALE GENOMIC DNA]</scope>
    <source>
        <strain evidence="2 3">BJ06-0143</strain>
    </source>
</reference>
<dbReference type="Proteomes" id="UP000707731">
    <property type="component" value="Unassembled WGS sequence"/>
</dbReference>
<keyword evidence="1" id="KW-0812">Transmembrane</keyword>
<evidence type="ECO:0000313" key="2">
    <source>
        <dbReference type="EMBL" id="MBF6357006.1"/>
    </source>
</evidence>
<feature type="transmembrane region" description="Helical" evidence="1">
    <location>
        <begin position="142"/>
        <end position="164"/>
    </location>
</feature>
<protein>
    <recommendedName>
        <fullName evidence="4">ABC transporter permease</fullName>
    </recommendedName>
</protein>
<evidence type="ECO:0008006" key="4">
    <source>
        <dbReference type="Google" id="ProtNLM"/>
    </source>
</evidence>
<keyword evidence="1" id="KW-1133">Transmembrane helix</keyword>
<feature type="transmembrane region" description="Helical" evidence="1">
    <location>
        <begin position="286"/>
        <end position="305"/>
    </location>
</feature>
<proteinExistence type="predicted"/>
<name>A0ABS0DEW2_9NOCA</name>
<organism evidence="2 3">
    <name type="scientific">Nocardia higoensis</name>
    <dbReference type="NCBI Taxonomy" id="228599"/>
    <lineage>
        <taxon>Bacteria</taxon>
        <taxon>Bacillati</taxon>
        <taxon>Actinomycetota</taxon>
        <taxon>Actinomycetes</taxon>
        <taxon>Mycobacteriales</taxon>
        <taxon>Nocardiaceae</taxon>
        <taxon>Nocardia</taxon>
    </lineage>
</organism>
<dbReference type="RefSeq" id="WP_195003852.1">
    <property type="nucleotide sequence ID" value="NZ_JADLQN010000004.1"/>
</dbReference>
<evidence type="ECO:0000256" key="1">
    <source>
        <dbReference type="SAM" id="Phobius"/>
    </source>
</evidence>
<feature type="transmembrane region" description="Helical" evidence="1">
    <location>
        <begin position="7"/>
        <end position="27"/>
    </location>
</feature>
<comment type="caution">
    <text evidence="2">The sequence shown here is derived from an EMBL/GenBank/DDBJ whole genome shotgun (WGS) entry which is preliminary data.</text>
</comment>
<gene>
    <name evidence="2" type="ORF">IU449_21080</name>
</gene>
<feature type="transmembrane region" description="Helical" evidence="1">
    <location>
        <begin position="196"/>
        <end position="219"/>
    </location>
</feature>
<evidence type="ECO:0000313" key="3">
    <source>
        <dbReference type="Proteomes" id="UP000707731"/>
    </source>
</evidence>
<dbReference type="EMBL" id="JADLQN010000004">
    <property type="protein sequence ID" value="MBF6357006.1"/>
    <property type="molecule type" value="Genomic_DNA"/>
</dbReference>
<accession>A0ABS0DEW2</accession>
<sequence length="327" mass="32035">MNATLRAIAVGIGAALLQLLMLVAFAWPAANLAPRDLPIAIAGPQAVMVTERLVAADPDAFAVTTLPDAAAARTAIENREVYGAIVTGEGAPRLLVASAASPAVSQQLTAMAQQLSGATGAPVEDVVAADADDPRGMVFGSMVLPLVMSGIAAGALLSLVVTGVGARSAGVLTFGVVGGLASMLLAQGWLSALPGNYLALAAVAGLSSLGVAGVIVGLASLIGPPGIGIGALTMLLIGNPFSAATSAPELLPQPWGAIGQLLPPGAAGSLLRSVAFFDGAGGTGPLVVLLVWAAAGFALLGLAALRERGQRSPGVEAAEPKVAAVSV</sequence>
<feature type="transmembrane region" description="Helical" evidence="1">
    <location>
        <begin position="226"/>
        <end position="245"/>
    </location>
</feature>
<keyword evidence="3" id="KW-1185">Reference proteome</keyword>